<dbReference type="CDD" id="cd00037">
    <property type="entry name" value="CLECT"/>
    <property type="match status" value="1"/>
</dbReference>
<dbReference type="SUPFAM" id="SSF56436">
    <property type="entry name" value="C-type lectin-like"/>
    <property type="match status" value="1"/>
</dbReference>
<dbReference type="Gene3D" id="3.10.100.10">
    <property type="entry name" value="Mannose-Binding Protein A, subunit A"/>
    <property type="match status" value="1"/>
</dbReference>
<evidence type="ECO:0000256" key="2">
    <source>
        <dbReference type="SAM" id="MobiDB-lite"/>
    </source>
</evidence>
<feature type="region of interest" description="Disordered" evidence="2">
    <location>
        <begin position="1"/>
        <end position="24"/>
    </location>
</feature>
<dbReference type="InterPro" id="IPR001304">
    <property type="entry name" value="C-type_lectin-like"/>
</dbReference>
<name>A0A8S1GVE3_9PELO</name>
<organism evidence="4 5">
    <name type="scientific">Caenorhabditis auriculariae</name>
    <dbReference type="NCBI Taxonomy" id="2777116"/>
    <lineage>
        <taxon>Eukaryota</taxon>
        <taxon>Metazoa</taxon>
        <taxon>Ecdysozoa</taxon>
        <taxon>Nematoda</taxon>
        <taxon>Chromadorea</taxon>
        <taxon>Rhabditida</taxon>
        <taxon>Rhabditina</taxon>
        <taxon>Rhabditomorpha</taxon>
        <taxon>Rhabditoidea</taxon>
        <taxon>Rhabditidae</taxon>
        <taxon>Peloderinae</taxon>
        <taxon>Caenorhabditis</taxon>
    </lineage>
</organism>
<proteinExistence type="predicted"/>
<dbReference type="OrthoDB" id="5803449at2759"/>
<keyword evidence="5" id="KW-1185">Reference proteome</keyword>
<dbReference type="Proteomes" id="UP000835052">
    <property type="component" value="Unassembled WGS sequence"/>
</dbReference>
<dbReference type="InterPro" id="IPR016186">
    <property type="entry name" value="C-type_lectin-like/link_sf"/>
</dbReference>
<evidence type="ECO:0000259" key="3">
    <source>
        <dbReference type="PROSITE" id="PS50041"/>
    </source>
</evidence>
<dbReference type="EMBL" id="CAJGYM010000007">
    <property type="protein sequence ID" value="CAD6187736.1"/>
    <property type="molecule type" value="Genomic_DNA"/>
</dbReference>
<reference evidence="4" key="1">
    <citation type="submission" date="2020-10" db="EMBL/GenBank/DDBJ databases">
        <authorList>
            <person name="Kikuchi T."/>
        </authorList>
    </citation>
    <scope>NUCLEOTIDE SEQUENCE</scope>
    <source>
        <strain evidence="4">NKZ352</strain>
    </source>
</reference>
<comment type="caution">
    <text evidence="4">The sequence shown here is derived from an EMBL/GenBank/DDBJ whole genome shotgun (WGS) entry which is preliminary data.</text>
</comment>
<dbReference type="AlphaFoldDB" id="A0A8S1GVE3"/>
<keyword evidence="1" id="KW-1015">Disulfide bond</keyword>
<feature type="compositionally biased region" description="Polar residues" evidence="2">
    <location>
        <begin position="94"/>
        <end position="106"/>
    </location>
</feature>
<protein>
    <recommendedName>
        <fullName evidence="3">C-type lectin domain-containing protein</fullName>
    </recommendedName>
</protein>
<dbReference type="PROSITE" id="PS50041">
    <property type="entry name" value="C_TYPE_LECTIN_2"/>
    <property type="match status" value="1"/>
</dbReference>
<evidence type="ECO:0000256" key="1">
    <source>
        <dbReference type="ARBA" id="ARBA00023157"/>
    </source>
</evidence>
<evidence type="ECO:0000313" key="5">
    <source>
        <dbReference type="Proteomes" id="UP000835052"/>
    </source>
</evidence>
<evidence type="ECO:0000313" key="4">
    <source>
        <dbReference type="EMBL" id="CAD6187736.1"/>
    </source>
</evidence>
<dbReference type="PANTHER" id="PTHR22991">
    <property type="entry name" value="PROTEIN CBG13490"/>
    <property type="match status" value="1"/>
</dbReference>
<dbReference type="PANTHER" id="PTHR22991:SF44">
    <property type="entry name" value="C-TYPE LECTIN-RELATED"/>
    <property type="match status" value="1"/>
</dbReference>
<dbReference type="InterPro" id="IPR016187">
    <property type="entry name" value="CTDL_fold"/>
</dbReference>
<feature type="region of interest" description="Disordered" evidence="2">
    <location>
        <begin position="271"/>
        <end position="293"/>
    </location>
</feature>
<dbReference type="InterPro" id="IPR050976">
    <property type="entry name" value="Snaclec"/>
</dbReference>
<sequence length="293" mass="32861">MLGAQALRTKQKVEQKEKEKRHRERLRSIELQRDRMHRAACEEAAAQFLEIAAQPPLKMSAKHRHSLHSSATPHLNVDVHRQMHNGSADRLDSHSGTGPQRSTSSDYCRAEKKNSISSTTRLLKWLGISDSEKKDLDKHGNKRRMSTFTFYDSYNFCISRQYGLVSVVNAFENNFISDNADRVLEMSNGDFWLGGMFFDGNLCWVDQEPFSYRNFAPGNGNATDKCVSMRAQDGRWDLTDCGVSLPFICRRPIGFTPTATAGTCGVFTTTSPAPSTSDSTKTSTSSYSTTYSN</sequence>
<dbReference type="SMART" id="SM00034">
    <property type="entry name" value="CLECT"/>
    <property type="match status" value="1"/>
</dbReference>
<gene>
    <name evidence="4" type="ORF">CAUJ_LOCUS3655</name>
</gene>
<feature type="region of interest" description="Disordered" evidence="2">
    <location>
        <begin position="86"/>
        <end position="110"/>
    </location>
</feature>
<feature type="domain" description="C-type lectin" evidence="3">
    <location>
        <begin position="149"/>
        <end position="250"/>
    </location>
</feature>
<dbReference type="Pfam" id="PF00059">
    <property type="entry name" value="Lectin_C"/>
    <property type="match status" value="1"/>
</dbReference>
<accession>A0A8S1GVE3</accession>